<organism evidence="2 3">
    <name type="scientific">Roseomonas gilardii</name>
    <dbReference type="NCBI Taxonomy" id="257708"/>
    <lineage>
        <taxon>Bacteria</taxon>
        <taxon>Pseudomonadati</taxon>
        <taxon>Pseudomonadota</taxon>
        <taxon>Alphaproteobacteria</taxon>
        <taxon>Acetobacterales</taxon>
        <taxon>Roseomonadaceae</taxon>
        <taxon>Roseomonas</taxon>
    </lineage>
</organism>
<dbReference type="Pfam" id="PF01381">
    <property type="entry name" value="HTH_3"/>
    <property type="match status" value="1"/>
</dbReference>
<dbReference type="Gene3D" id="1.10.260.40">
    <property type="entry name" value="lambda repressor-like DNA-binding domains"/>
    <property type="match status" value="1"/>
</dbReference>
<evidence type="ECO:0000313" key="3">
    <source>
        <dbReference type="Proteomes" id="UP000185494"/>
    </source>
</evidence>
<reference evidence="2 3" key="1">
    <citation type="submission" date="2016-05" db="EMBL/GenBank/DDBJ databases">
        <title>Complete Genome and Methylome Analysis of Psychrotrophic Bacterial Isolates from Antarctic Lake Untersee.</title>
        <authorList>
            <person name="Fomenkov A."/>
            <person name="Akimov V.N."/>
            <person name="Vasilyeva L.V."/>
            <person name="Andersen D."/>
            <person name="Vincze T."/>
            <person name="Roberts R.J."/>
        </authorList>
    </citation>
    <scope>NUCLEOTIDE SEQUENCE [LARGE SCALE GENOMIC DNA]</scope>
    <source>
        <strain evidence="2 3">U14-5</strain>
    </source>
</reference>
<dbReference type="Proteomes" id="UP000185494">
    <property type="component" value="Chromosome 2"/>
</dbReference>
<protein>
    <recommendedName>
        <fullName evidence="1">HTH cro/C1-type domain-containing protein</fullName>
    </recommendedName>
</protein>
<evidence type="ECO:0000259" key="1">
    <source>
        <dbReference type="PROSITE" id="PS50943"/>
    </source>
</evidence>
<feature type="domain" description="HTH cro/C1-type" evidence="1">
    <location>
        <begin position="19"/>
        <end position="73"/>
    </location>
</feature>
<dbReference type="GO" id="GO:0003677">
    <property type="term" value="F:DNA binding"/>
    <property type="evidence" value="ECO:0007669"/>
    <property type="project" value="InterPro"/>
</dbReference>
<sequence>MEIAILSESDHRRACGFRLRQLIKALGLKQVQAAEDMGIPKNHLGNWLRGDAYPKQYEMYRFCRIRGVDMDWVFLGDPSGLPHWVAENILKSPAPEDREAADIHQA</sequence>
<dbReference type="STRING" id="257708.RGI145_19410"/>
<dbReference type="InterPro" id="IPR010982">
    <property type="entry name" value="Lambda_DNA-bd_dom_sf"/>
</dbReference>
<dbReference type="AlphaFoldDB" id="A0A1L7AL73"/>
<dbReference type="EMBL" id="CP015584">
    <property type="protein sequence ID" value="APT59517.1"/>
    <property type="molecule type" value="Genomic_DNA"/>
</dbReference>
<name>A0A1L7AL73_9PROT</name>
<accession>A0A1L7AL73</accession>
<dbReference type="InterPro" id="IPR001387">
    <property type="entry name" value="Cro/C1-type_HTH"/>
</dbReference>
<dbReference type="CDD" id="cd00093">
    <property type="entry name" value="HTH_XRE"/>
    <property type="match status" value="1"/>
</dbReference>
<evidence type="ECO:0000313" key="2">
    <source>
        <dbReference type="EMBL" id="APT59517.1"/>
    </source>
</evidence>
<proteinExistence type="predicted"/>
<dbReference type="SMART" id="SM00530">
    <property type="entry name" value="HTH_XRE"/>
    <property type="match status" value="1"/>
</dbReference>
<dbReference type="PROSITE" id="PS50943">
    <property type="entry name" value="HTH_CROC1"/>
    <property type="match status" value="1"/>
</dbReference>
<dbReference type="KEGG" id="rgi:RGI145_19410"/>
<gene>
    <name evidence="2" type="ORF">RGI145_19410</name>
</gene>
<dbReference type="SUPFAM" id="SSF47413">
    <property type="entry name" value="lambda repressor-like DNA-binding domains"/>
    <property type="match status" value="1"/>
</dbReference>